<accession>A0ABR1PNN3</accession>
<organism evidence="2 3">
    <name type="scientific">Diaporthe eres</name>
    <name type="common">Phomopsis oblonga</name>
    <dbReference type="NCBI Taxonomy" id="83184"/>
    <lineage>
        <taxon>Eukaryota</taxon>
        <taxon>Fungi</taxon>
        <taxon>Dikarya</taxon>
        <taxon>Ascomycota</taxon>
        <taxon>Pezizomycotina</taxon>
        <taxon>Sordariomycetes</taxon>
        <taxon>Sordariomycetidae</taxon>
        <taxon>Diaporthales</taxon>
        <taxon>Diaporthaceae</taxon>
        <taxon>Diaporthe</taxon>
        <taxon>Diaporthe eres species complex</taxon>
    </lineage>
</organism>
<evidence type="ECO:0000313" key="2">
    <source>
        <dbReference type="EMBL" id="KAK7741377.1"/>
    </source>
</evidence>
<evidence type="ECO:0000256" key="1">
    <source>
        <dbReference type="SAM" id="MobiDB-lite"/>
    </source>
</evidence>
<protein>
    <submittedName>
        <fullName evidence="2">Uncharacterized protein</fullName>
    </submittedName>
</protein>
<sequence>MFNSALPLLRGASRIQARSLLRPSTRHARDVMTSAARARYEKRSHGSQQSNKSSGQGPRHNGRPPLRSTAVAGFSILAALAKSNDPEPPPPLPPPNCAFKDPSGWGYMNTDPSIYQDYYMRIYQAIKINSIEEARSAHFEYTRSMLQFCVHGEIIEEGSLPNNVVFGIGHYAAKEDTKIFWVASPVQDTVPVLCLSVHHDVSDEWQLAFAQSAIVAGLGASFRDKFKENETYAYIHINTPTKLFWLRFHRDEVSHLLERSKAWAVQK</sequence>
<proteinExistence type="predicted"/>
<feature type="region of interest" description="Disordered" evidence="1">
    <location>
        <begin position="20"/>
        <end position="66"/>
    </location>
</feature>
<feature type="compositionally biased region" description="Low complexity" evidence="1">
    <location>
        <begin position="46"/>
        <end position="57"/>
    </location>
</feature>
<evidence type="ECO:0000313" key="3">
    <source>
        <dbReference type="Proteomes" id="UP001430848"/>
    </source>
</evidence>
<dbReference type="EMBL" id="JAKNSF020000002">
    <property type="protein sequence ID" value="KAK7741377.1"/>
    <property type="molecule type" value="Genomic_DNA"/>
</dbReference>
<reference evidence="2 3" key="1">
    <citation type="submission" date="2024-02" db="EMBL/GenBank/DDBJ databases">
        <title>De novo assembly and annotation of 12 fungi associated with fruit tree decline syndrome in Ontario, Canada.</title>
        <authorList>
            <person name="Sulman M."/>
            <person name="Ellouze W."/>
            <person name="Ilyukhin E."/>
        </authorList>
    </citation>
    <scope>NUCLEOTIDE SEQUENCE [LARGE SCALE GENOMIC DNA]</scope>
    <source>
        <strain evidence="2 3">M169</strain>
    </source>
</reference>
<name>A0ABR1PNN3_DIAER</name>
<comment type="caution">
    <text evidence="2">The sequence shown here is derived from an EMBL/GenBank/DDBJ whole genome shotgun (WGS) entry which is preliminary data.</text>
</comment>
<keyword evidence="3" id="KW-1185">Reference proteome</keyword>
<dbReference type="Proteomes" id="UP001430848">
    <property type="component" value="Unassembled WGS sequence"/>
</dbReference>
<gene>
    <name evidence="2" type="ORF">SLS63_000931</name>
</gene>